<evidence type="ECO:0000256" key="3">
    <source>
        <dbReference type="ARBA" id="ARBA00012641"/>
    </source>
</evidence>
<dbReference type="Gene3D" id="3.90.550.10">
    <property type="entry name" value="Spore Coat Polysaccharide Biosynthesis Protein SpsA, Chain A"/>
    <property type="match status" value="1"/>
</dbReference>
<evidence type="ECO:0000256" key="9">
    <source>
        <dbReference type="ARBA" id="ARBA00023180"/>
    </source>
</evidence>
<keyword evidence="7" id="KW-1133">Transmembrane helix</keyword>
<evidence type="ECO:0000256" key="12">
    <source>
        <dbReference type="PIRSR" id="PIRSR605027-6"/>
    </source>
</evidence>
<dbReference type="GO" id="GO:0046872">
    <property type="term" value="F:metal ion binding"/>
    <property type="evidence" value="ECO:0007669"/>
    <property type="project" value="UniProtKB-KW"/>
</dbReference>
<evidence type="ECO:0000256" key="8">
    <source>
        <dbReference type="ARBA" id="ARBA00023136"/>
    </source>
</evidence>
<dbReference type="InterPro" id="IPR029044">
    <property type="entry name" value="Nucleotide-diphossugar_trans"/>
</dbReference>
<gene>
    <name evidence="14" type="ORF">HPB48_018981</name>
</gene>
<dbReference type="AlphaFoldDB" id="A0A9J6G0I2"/>
<keyword evidence="8" id="KW-0472">Membrane</keyword>
<comment type="similarity">
    <text evidence="2 13">Belongs to the glycosyltransferase 43 family.</text>
</comment>
<dbReference type="VEuPathDB" id="VectorBase:HLOH_060633"/>
<evidence type="ECO:0000313" key="15">
    <source>
        <dbReference type="Proteomes" id="UP000821853"/>
    </source>
</evidence>
<dbReference type="OrthoDB" id="675023at2759"/>
<dbReference type="GO" id="GO:0015018">
    <property type="term" value="F:galactosylgalactosylxylosylprotein 3-beta-glucuronosyltransferase activity"/>
    <property type="evidence" value="ECO:0007669"/>
    <property type="project" value="UniProtKB-UniRule"/>
</dbReference>
<evidence type="ECO:0000256" key="11">
    <source>
        <dbReference type="PIRSR" id="PIRSR605027-1"/>
    </source>
</evidence>
<evidence type="ECO:0000256" key="10">
    <source>
        <dbReference type="ARBA" id="ARBA00047979"/>
    </source>
</evidence>
<organism evidence="14 15">
    <name type="scientific">Haemaphysalis longicornis</name>
    <name type="common">Bush tick</name>
    <dbReference type="NCBI Taxonomy" id="44386"/>
    <lineage>
        <taxon>Eukaryota</taxon>
        <taxon>Metazoa</taxon>
        <taxon>Ecdysozoa</taxon>
        <taxon>Arthropoda</taxon>
        <taxon>Chelicerata</taxon>
        <taxon>Arachnida</taxon>
        <taxon>Acari</taxon>
        <taxon>Parasitiformes</taxon>
        <taxon>Ixodida</taxon>
        <taxon>Ixodoidea</taxon>
        <taxon>Ixodidae</taxon>
        <taxon>Haemaphysalinae</taxon>
        <taxon>Haemaphysalis</taxon>
    </lineage>
</organism>
<dbReference type="SUPFAM" id="SSF53448">
    <property type="entry name" value="Nucleotide-diphospho-sugar transferases"/>
    <property type="match status" value="1"/>
</dbReference>
<evidence type="ECO:0000256" key="13">
    <source>
        <dbReference type="RuleBase" id="RU363127"/>
    </source>
</evidence>
<comment type="catalytic activity">
    <reaction evidence="10 13">
        <text>3-O-(beta-D-galactosyl-(1-&gt;3)-beta-D-galactosyl-(1-&gt;4)-beta-D-xylosyl)-L-seryl-[protein] + UDP-alpha-D-glucuronate = 3-O-(beta-D-GlcA-(1-&gt;3)-beta-D-Gal-(1-&gt;3)-beta-D-Gal-(1-&gt;4)-beta-D-Xyl)-L-seryl-[protein] + UDP + H(+)</text>
        <dbReference type="Rhea" id="RHEA:24168"/>
        <dbReference type="Rhea" id="RHEA-COMP:12571"/>
        <dbReference type="Rhea" id="RHEA-COMP:12573"/>
        <dbReference type="ChEBI" id="CHEBI:15378"/>
        <dbReference type="ChEBI" id="CHEBI:58052"/>
        <dbReference type="ChEBI" id="CHEBI:58223"/>
        <dbReference type="ChEBI" id="CHEBI:132090"/>
        <dbReference type="ChEBI" id="CHEBI:132093"/>
        <dbReference type="EC" id="2.4.1.135"/>
    </reaction>
</comment>
<dbReference type="Pfam" id="PF03360">
    <property type="entry name" value="Glyco_transf_43"/>
    <property type="match status" value="1"/>
</dbReference>
<evidence type="ECO:0000256" key="5">
    <source>
        <dbReference type="ARBA" id="ARBA00022692"/>
    </source>
</evidence>
<evidence type="ECO:0000256" key="4">
    <source>
        <dbReference type="ARBA" id="ARBA00022679"/>
    </source>
</evidence>
<evidence type="ECO:0000256" key="7">
    <source>
        <dbReference type="ARBA" id="ARBA00022989"/>
    </source>
</evidence>
<keyword evidence="4 13" id="KW-0808">Transferase</keyword>
<keyword evidence="9 12" id="KW-0325">Glycoprotein</keyword>
<name>A0A9J6G0I2_HAELO</name>
<dbReference type="Proteomes" id="UP000821853">
    <property type="component" value="Chromosome 2"/>
</dbReference>
<keyword evidence="15" id="KW-1185">Reference proteome</keyword>
<keyword evidence="13" id="KW-0464">Manganese</keyword>
<dbReference type="InterPro" id="IPR005027">
    <property type="entry name" value="Glyco_trans_43"/>
</dbReference>
<dbReference type="GO" id="GO:0000139">
    <property type="term" value="C:Golgi membrane"/>
    <property type="evidence" value="ECO:0007669"/>
    <property type="project" value="UniProtKB-SubCell"/>
</dbReference>
<dbReference type="EC" id="2.4.1.135" evidence="3 13"/>
<dbReference type="EMBL" id="JABSTR010000004">
    <property type="protein sequence ID" value="KAH9367900.1"/>
    <property type="molecule type" value="Genomic_DNA"/>
</dbReference>
<evidence type="ECO:0000256" key="1">
    <source>
        <dbReference type="ARBA" id="ARBA00004606"/>
    </source>
</evidence>
<feature type="active site" description="Proton donor/acceptor" evidence="11">
    <location>
        <position position="27"/>
    </location>
</feature>
<keyword evidence="13" id="KW-0479">Metal-binding</keyword>
<protein>
    <recommendedName>
        <fullName evidence="3 13">Galactosylgalactosylxylosylprotein 3-beta-glucuronosyltransferase</fullName>
        <ecNumber evidence="3 13">2.4.1.135</ecNumber>
    </recommendedName>
</protein>
<comment type="caution">
    <text evidence="14">The sequence shown here is derived from an EMBL/GenBank/DDBJ whole genome shotgun (WGS) entry which is preliminary data.</text>
</comment>
<comment type="cofactor">
    <cofactor evidence="13">
        <name>Mn(2+)</name>
        <dbReference type="ChEBI" id="CHEBI:29035"/>
    </cofactor>
</comment>
<evidence type="ECO:0000256" key="6">
    <source>
        <dbReference type="ARBA" id="ARBA00022968"/>
    </source>
</evidence>
<keyword evidence="6 13" id="KW-0735">Signal-anchor</keyword>
<comment type="pathway">
    <text evidence="13">Protein modification; protein glycosylation.</text>
</comment>
<proteinExistence type="inferred from homology"/>
<accession>A0A9J6G0I2</accession>
<keyword evidence="13" id="KW-0333">Golgi apparatus</keyword>
<reference evidence="14 15" key="1">
    <citation type="journal article" date="2020" name="Cell">
        <title>Large-Scale Comparative Analyses of Tick Genomes Elucidate Their Genetic Diversity and Vector Capacities.</title>
        <authorList>
            <consortium name="Tick Genome and Microbiome Consortium (TIGMIC)"/>
            <person name="Jia N."/>
            <person name="Wang J."/>
            <person name="Shi W."/>
            <person name="Du L."/>
            <person name="Sun Y."/>
            <person name="Zhan W."/>
            <person name="Jiang J.F."/>
            <person name="Wang Q."/>
            <person name="Zhang B."/>
            <person name="Ji P."/>
            <person name="Bell-Sakyi L."/>
            <person name="Cui X.M."/>
            <person name="Yuan T.T."/>
            <person name="Jiang B.G."/>
            <person name="Yang W.F."/>
            <person name="Lam T.T."/>
            <person name="Chang Q.C."/>
            <person name="Ding S.J."/>
            <person name="Wang X.J."/>
            <person name="Zhu J.G."/>
            <person name="Ruan X.D."/>
            <person name="Zhao L."/>
            <person name="Wei J.T."/>
            <person name="Ye R.Z."/>
            <person name="Que T.C."/>
            <person name="Du C.H."/>
            <person name="Zhou Y.H."/>
            <person name="Cheng J.X."/>
            <person name="Dai P.F."/>
            <person name="Guo W.B."/>
            <person name="Han X.H."/>
            <person name="Huang E.J."/>
            <person name="Li L.F."/>
            <person name="Wei W."/>
            <person name="Gao Y.C."/>
            <person name="Liu J.Z."/>
            <person name="Shao H.Z."/>
            <person name="Wang X."/>
            <person name="Wang C.C."/>
            <person name="Yang T.C."/>
            <person name="Huo Q.B."/>
            <person name="Li W."/>
            <person name="Chen H.Y."/>
            <person name="Chen S.E."/>
            <person name="Zhou L.G."/>
            <person name="Ni X.B."/>
            <person name="Tian J.H."/>
            <person name="Sheng Y."/>
            <person name="Liu T."/>
            <person name="Pan Y.S."/>
            <person name="Xia L.Y."/>
            <person name="Li J."/>
            <person name="Zhao F."/>
            <person name="Cao W.C."/>
        </authorList>
    </citation>
    <scope>NUCLEOTIDE SEQUENCE [LARGE SCALE GENOMIC DNA]</scope>
    <source>
        <strain evidence="14">HaeL-2018</strain>
    </source>
</reference>
<feature type="glycosylation site" description="N-linked (GlcNAc...) asparagine" evidence="12">
    <location>
        <position position="47"/>
    </location>
</feature>
<comment type="subcellular location">
    <subcellularLocation>
        <location evidence="13">Golgi apparatus membrane</location>
        <topology evidence="13">Single-pass type II membrane protein</topology>
    </subcellularLocation>
    <subcellularLocation>
        <location evidence="1">Membrane</location>
        <topology evidence="1">Single-pass type II membrane protein</topology>
    </subcellularLocation>
</comment>
<evidence type="ECO:0000313" key="14">
    <source>
        <dbReference type="EMBL" id="KAH9367900.1"/>
    </source>
</evidence>
<keyword evidence="5" id="KW-0812">Transmembrane</keyword>
<sequence length="89" mass="10179">MAGFAVNLRLVLNNTHLKMPHAEGRQETEFLDSLGISIEDLEALCDNATKVLVWHTQSRPAVFPRYSMVNKTFRRLKTNLDALLDYMNS</sequence>
<evidence type="ECO:0000256" key="2">
    <source>
        <dbReference type="ARBA" id="ARBA00007706"/>
    </source>
</evidence>